<accession>A0AA39ZW87</accession>
<dbReference type="GO" id="GO:0034080">
    <property type="term" value="P:CENP-A containing chromatin assembly"/>
    <property type="evidence" value="ECO:0007669"/>
    <property type="project" value="InterPro"/>
</dbReference>
<feature type="compositionally biased region" description="Basic and acidic residues" evidence="1">
    <location>
        <begin position="404"/>
        <end position="418"/>
    </location>
</feature>
<dbReference type="Gene3D" id="3.10.20.720">
    <property type="match status" value="1"/>
</dbReference>
<evidence type="ECO:0000256" key="1">
    <source>
        <dbReference type="SAM" id="MobiDB-lite"/>
    </source>
</evidence>
<dbReference type="Proteomes" id="UP001172102">
    <property type="component" value="Unassembled WGS sequence"/>
</dbReference>
<feature type="region of interest" description="Disordered" evidence="1">
    <location>
        <begin position="320"/>
        <end position="358"/>
    </location>
</feature>
<feature type="region of interest" description="Disordered" evidence="1">
    <location>
        <begin position="393"/>
        <end position="427"/>
    </location>
</feature>
<comment type="caution">
    <text evidence="2">The sequence shown here is derived from an EMBL/GenBank/DDBJ whole genome shotgun (WGS) entry which is preliminary data.</text>
</comment>
<keyword evidence="3" id="KW-1185">Reference proteome</keyword>
<dbReference type="GO" id="GO:0007059">
    <property type="term" value="P:chromosome segregation"/>
    <property type="evidence" value="ECO:0007669"/>
    <property type="project" value="InterPro"/>
</dbReference>
<name>A0AA39ZW87_9PEZI</name>
<dbReference type="AlphaFoldDB" id="A0AA39ZW87"/>
<evidence type="ECO:0000313" key="2">
    <source>
        <dbReference type="EMBL" id="KAK0704745.1"/>
    </source>
</evidence>
<dbReference type="EMBL" id="JAUKUA010000007">
    <property type="protein sequence ID" value="KAK0704745.1"/>
    <property type="molecule type" value="Genomic_DNA"/>
</dbReference>
<protein>
    <submittedName>
        <fullName evidence="2">Centromere protein Chl4/mis15/CENP-N</fullName>
    </submittedName>
</protein>
<organism evidence="2 3">
    <name type="scientific">Lasiosphaeris hirsuta</name>
    <dbReference type="NCBI Taxonomy" id="260670"/>
    <lineage>
        <taxon>Eukaryota</taxon>
        <taxon>Fungi</taxon>
        <taxon>Dikarya</taxon>
        <taxon>Ascomycota</taxon>
        <taxon>Pezizomycotina</taxon>
        <taxon>Sordariomycetes</taxon>
        <taxon>Sordariomycetidae</taxon>
        <taxon>Sordariales</taxon>
        <taxon>Lasiosphaeriaceae</taxon>
        <taxon>Lasiosphaeris</taxon>
    </lineage>
</organism>
<dbReference type="Pfam" id="PF05238">
    <property type="entry name" value="CENP-N"/>
    <property type="match status" value="1"/>
</dbReference>
<gene>
    <name evidence="2" type="ORF">B0H67DRAFT_498071</name>
</gene>
<proteinExistence type="predicted"/>
<reference evidence="2" key="1">
    <citation type="submission" date="2023-06" db="EMBL/GenBank/DDBJ databases">
        <title>Genome-scale phylogeny and comparative genomics of the fungal order Sordariales.</title>
        <authorList>
            <consortium name="Lawrence Berkeley National Laboratory"/>
            <person name="Hensen N."/>
            <person name="Bonometti L."/>
            <person name="Westerberg I."/>
            <person name="Brannstrom I.O."/>
            <person name="Guillou S."/>
            <person name="Cros-Aarteil S."/>
            <person name="Calhoun S."/>
            <person name="Haridas S."/>
            <person name="Kuo A."/>
            <person name="Mondo S."/>
            <person name="Pangilinan J."/>
            <person name="Riley R."/>
            <person name="Labutti K."/>
            <person name="Andreopoulos B."/>
            <person name="Lipzen A."/>
            <person name="Chen C."/>
            <person name="Yanf M."/>
            <person name="Daum C."/>
            <person name="Ng V."/>
            <person name="Clum A."/>
            <person name="Steindorff A."/>
            <person name="Ohm R."/>
            <person name="Martin F."/>
            <person name="Silar P."/>
            <person name="Natvig D."/>
            <person name="Lalanne C."/>
            <person name="Gautier V."/>
            <person name="Ament-Velasquez S.L."/>
            <person name="Kruys A."/>
            <person name="Hutchinson M.I."/>
            <person name="Powell A.J."/>
            <person name="Barry K."/>
            <person name="Miller A.N."/>
            <person name="Grigoriev I.V."/>
            <person name="Debuchy R."/>
            <person name="Gladieux P."/>
            <person name="Thoren M.H."/>
            <person name="Johannesson H."/>
        </authorList>
    </citation>
    <scope>NUCLEOTIDE SEQUENCE</scope>
    <source>
        <strain evidence="2">SMH4607-1</strain>
    </source>
</reference>
<sequence>MARISVPTTARLPSSLRVATSNPAVSKILNHLSRASLLSVALDWLDENNQALAAPYLRETEDEDDDLDDLNPPAQSLEELQKLYADLQARKGSKREVLDRIVEGDWRHGLSLYQLAMADLQHLYDHPLSQKWSAYRIVPLKPAPRDGDGDDQPPPVADKESLVVPRFHPSTFLNALQAQVLPDVKAHYNFDRHRALPLLLLRIFILDSPYNTSLGIATPKPAPATFDTSRTVYIAFPDASPHVFISKPQTVGAGAGAGESKSLRTLIVEGIPKALSRPRQRFTLKSTSLATRNLEEMVERRGSQRTNNAAGGWGVYADENKKESPLDTVLPTPPLSEEEGREGKKRARALSPATRREERAAKRARLVAKARFGESARVDDGKGVERVDVVIEDAFPENEPTGEPGRRERPDGGDKEGEAGGQWRPNVRLTFHGPHVFAGLRQLVEHGIIDGERMPGWLTGEEGVTVGAVRNGRIRGYKGSGV</sequence>
<dbReference type="InterPro" id="IPR007902">
    <property type="entry name" value="Chl4/mis15/CENP-N"/>
</dbReference>
<evidence type="ECO:0000313" key="3">
    <source>
        <dbReference type="Proteomes" id="UP001172102"/>
    </source>
</evidence>